<proteinExistence type="predicted"/>
<protein>
    <submittedName>
        <fullName evidence="1">Uncharacterized protein</fullName>
    </submittedName>
</protein>
<evidence type="ECO:0000313" key="1">
    <source>
        <dbReference type="EMBL" id="KIG18392.1"/>
    </source>
</evidence>
<dbReference type="EMBL" id="JMCC02000011">
    <property type="protein sequence ID" value="KIG18392.1"/>
    <property type="molecule type" value="Genomic_DNA"/>
</dbReference>
<accession>A0A0C2DFJ8</accession>
<reference evidence="1 2" key="1">
    <citation type="submission" date="2014-12" db="EMBL/GenBank/DDBJ databases">
        <title>Genome assembly of Enhygromyxa salina DSM 15201.</title>
        <authorList>
            <person name="Sharma G."/>
            <person name="Subramanian S."/>
        </authorList>
    </citation>
    <scope>NUCLEOTIDE SEQUENCE [LARGE SCALE GENOMIC DNA]</scope>
    <source>
        <strain evidence="1 2">DSM 15201</strain>
    </source>
</reference>
<name>A0A0C2DFJ8_9BACT</name>
<dbReference type="Proteomes" id="UP000031599">
    <property type="component" value="Unassembled WGS sequence"/>
</dbReference>
<gene>
    <name evidence="1" type="ORF">DB30_00677</name>
</gene>
<dbReference type="RefSeq" id="WP_146658123.1">
    <property type="nucleotide sequence ID" value="NZ_JMCC02000011.1"/>
</dbReference>
<comment type="caution">
    <text evidence="1">The sequence shown here is derived from an EMBL/GenBank/DDBJ whole genome shotgun (WGS) entry which is preliminary data.</text>
</comment>
<sequence length="61" mass="6711">MLWTSAVDGSARNGCVQALEATLEVQADRVLEIHEHANQLDQLDQLDMARGAYRGPWSDGT</sequence>
<evidence type="ECO:0000313" key="2">
    <source>
        <dbReference type="Proteomes" id="UP000031599"/>
    </source>
</evidence>
<dbReference type="AlphaFoldDB" id="A0A0C2DFJ8"/>
<organism evidence="1 2">
    <name type="scientific">Enhygromyxa salina</name>
    <dbReference type="NCBI Taxonomy" id="215803"/>
    <lineage>
        <taxon>Bacteria</taxon>
        <taxon>Pseudomonadati</taxon>
        <taxon>Myxococcota</taxon>
        <taxon>Polyangia</taxon>
        <taxon>Nannocystales</taxon>
        <taxon>Nannocystaceae</taxon>
        <taxon>Enhygromyxa</taxon>
    </lineage>
</organism>